<accession>A0A1I2WVX4</accession>
<dbReference type="RefSeq" id="WP_092472950.1">
    <property type="nucleotide sequence ID" value="NZ_FOOX01000014.1"/>
</dbReference>
<dbReference type="OrthoDB" id="2656948at2"/>
<name>A0A1I2WVX4_9FIRM</name>
<dbReference type="AlphaFoldDB" id="A0A1I2WVX4"/>
<feature type="transmembrane region" description="Helical" evidence="1">
    <location>
        <begin position="6"/>
        <end position="29"/>
    </location>
</feature>
<evidence type="ECO:0000256" key="1">
    <source>
        <dbReference type="SAM" id="Phobius"/>
    </source>
</evidence>
<dbReference type="EMBL" id="FOOX01000014">
    <property type="protein sequence ID" value="SFH04546.1"/>
    <property type="molecule type" value="Genomic_DNA"/>
</dbReference>
<dbReference type="PROSITE" id="PS51257">
    <property type="entry name" value="PROKAR_LIPOPROTEIN"/>
    <property type="match status" value="1"/>
</dbReference>
<keyword evidence="1" id="KW-0472">Membrane</keyword>
<reference evidence="3" key="1">
    <citation type="submission" date="2016-10" db="EMBL/GenBank/DDBJ databases">
        <authorList>
            <person name="Varghese N."/>
            <person name="Submissions S."/>
        </authorList>
    </citation>
    <scope>NUCLEOTIDE SEQUENCE [LARGE SCALE GENOMIC DNA]</scope>
    <source>
        <strain evidence="3">DSM 17038</strain>
    </source>
</reference>
<sequence length="143" mass="15577">MWYKSYIGKIIIIGVTLVACLTVVMLGFGTKIANIFPNKNQTPAPVYPTNENGQTYGSALYATSPNTEPDLIKAIGVDGTVGYVRSVDLNGPMPKTPEEALELQRKTPSVREIPLYAVDGKTVIGKFKIKNGETQIFTDQPNN</sequence>
<dbReference type="Proteomes" id="UP000199337">
    <property type="component" value="Unassembled WGS sequence"/>
</dbReference>
<gene>
    <name evidence="2" type="ORF">SAMN05660649_03642</name>
</gene>
<keyword evidence="1" id="KW-0812">Transmembrane</keyword>
<keyword evidence="1" id="KW-1133">Transmembrane helix</keyword>
<proteinExistence type="predicted"/>
<evidence type="ECO:0000313" key="2">
    <source>
        <dbReference type="EMBL" id="SFH04546.1"/>
    </source>
</evidence>
<dbReference type="STRING" id="341036.SAMN05660649_03642"/>
<evidence type="ECO:0000313" key="3">
    <source>
        <dbReference type="Proteomes" id="UP000199337"/>
    </source>
</evidence>
<keyword evidence="3" id="KW-1185">Reference proteome</keyword>
<protein>
    <submittedName>
        <fullName evidence="2">Uncharacterized protein</fullName>
    </submittedName>
</protein>
<organism evidence="2 3">
    <name type="scientific">Desulfotruncus arcticus DSM 17038</name>
    <dbReference type="NCBI Taxonomy" id="1121424"/>
    <lineage>
        <taxon>Bacteria</taxon>
        <taxon>Bacillati</taxon>
        <taxon>Bacillota</taxon>
        <taxon>Clostridia</taxon>
        <taxon>Eubacteriales</taxon>
        <taxon>Desulfallaceae</taxon>
        <taxon>Desulfotruncus</taxon>
    </lineage>
</organism>